<dbReference type="Pfam" id="PF20791">
    <property type="entry name" value="Acyl-ACP_TE_C"/>
    <property type="match status" value="1"/>
</dbReference>
<dbReference type="PANTHER" id="PTHR31727">
    <property type="entry name" value="OLEOYL-ACYL CARRIER PROTEIN THIOESTERASE 1, CHLOROPLASTIC"/>
    <property type="match status" value="1"/>
</dbReference>
<keyword evidence="2" id="KW-0444">Lipid biosynthesis</keyword>
<evidence type="ECO:0000256" key="1">
    <source>
        <dbReference type="ARBA" id="ARBA00006500"/>
    </source>
</evidence>
<dbReference type="Proteomes" id="UP000431264">
    <property type="component" value="Unassembled WGS sequence"/>
</dbReference>
<gene>
    <name evidence="10" type="ORF">GOQ30_15035</name>
</gene>
<dbReference type="GO" id="GO:0000036">
    <property type="term" value="F:acyl carrier activity"/>
    <property type="evidence" value="ECO:0007669"/>
    <property type="project" value="TreeGrafter"/>
</dbReference>
<dbReference type="InterPro" id="IPR049427">
    <property type="entry name" value="Acyl-ACP_TE_C"/>
</dbReference>
<feature type="domain" description="Acyl-ACP thioesterase N-terminal hotdog" evidence="8">
    <location>
        <begin position="16"/>
        <end position="127"/>
    </location>
</feature>
<comment type="similarity">
    <text evidence="1">Belongs to the acyl-ACP thioesterase family.</text>
</comment>
<evidence type="ECO:0000256" key="6">
    <source>
        <dbReference type="ARBA" id="ARBA00023098"/>
    </source>
</evidence>
<evidence type="ECO:0000259" key="9">
    <source>
        <dbReference type="Pfam" id="PF20791"/>
    </source>
</evidence>
<dbReference type="Pfam" id="PF01643">
    <property type="entry name" value="Acyl-ACP_TE"/>
    <property type="match status" value="1"/>
</dbReference>
<dbReference type="GO" id="GO:0016297">
    <property type="term" value="F:fatty acyl-[ACP] hydrolase activity"/>
    <property type="evidence" value="ECO:0007669"/>
    <property type="project" value="InterPro"/>
</dbReference>
<dbReference type="AlphaFoldDB" id="A0A6I4IUF1"/>
<sequence>MPISSNFTSILEQQQEITFLHCYPNGYLKYTDLCNLLQLTAGRHADLGGISFTDMQAFNQAWVMIRMRLEIKKLPKWRDIVTIKTWVKSLENSRSVRCLEMYLNDEKIVGCETFWAVINTQTRRPEALALPHDHFQKFDKDATIASTKKIDISINATTIANRNVVLSDLDVVNHVNNVKYMEWCLDFEDPKRLLHQEIATLDINFIKELNWNDVAVLQKETNNHSTLYSIAKEDKKVYALEINWYQ</sequence>
<dbReference type="CDD" id="cd00586">
    <property type="entry name" value="4HBT"/>
    <property type="match status" value="1"/>
</dbReference>
<dbReference type="PANTHER" id="PTHR31727:SF6">
    <property type="entry name" value="OLEOYL-ACYL CARRIER PROTEIN THIOESTERASE 1, CHLOROPLASTIC"/>
    <property type="match status" value="1"/>
</dbReference>
<evidence type="ECO:0000259" key="8">
    <source>
        <dbReference type="Pfam" id="PF01643"/>
    </source>
</evidence>
<dbReference type="EMBL" id="WQLW01000012">
    <property type="protein sequence ID" value="MVO10486.1"/>
    <property type="molecule type" value="Genomic_DNA"/>
</dbReference>
<keyword evidence="4" id="KW-0276">Fatty acid metabolism</keyword>
<keyword evidence="11" id="KW-1185">Reference proteome</keyword>
<accession>A0A6I4IUF1</accession>
<feature type="domain" description="Acyl-ACP thioesterase-like C-terminal" evidence="9">
    <location>
        <begin position="156"/>
        <end position="244"/>
    </location>
</feature>
<dbReference type="SUPFAM" id="SSF54637">
    <property type="entry name" value="Thioesterase/thiol ester dehydrase-isomerase"/>
    <property type="match status" value="2"/>
</dbReference>
<evidence type="ECO:0000256" key="5">
    <source>
        <dbReference type="ARBA" id="ARBA00022946"/>
    </source>
</evidence>
<comment type="caution">
    <text evidence="10">The sequence shown here is derived from an EMBL/GenBank/DDBJ whole genome shotgun (WGS) entry which is preliminary data.</text>
</comment>
<proteinExistence type="inferred from homology"/>
<keyword evidence="5" id="KW-0809">Transit peptide</keyword>
<name>A0A6I4IUF1_9FLAO</name>
<organism evidence="10 11">
    <name type="scientific">Flavobacterium profundi</name>
    <dbReference type="NCBI Taxonomy" id="1774945"/>
    <lineage>
        <taxon>Bacteria</taxon>
        <taxon>Pseudomonadati</taxon>
        <taxon>Bacteroidota</taxon>
        <taxon>Flavobacteriia</taxon>
        <taxon>Flavobacteriales</taxon>
        <taxon>Flavobacteriaceae</taxon>
        <taxon>Flavobacterium</taxon>
    </lineage>
</organism>
<dbReference type="RefSeq" id="WP_140998910.1">
    <property type="nucleotide sequence ID" value="NZ_VDCZ01000012.1"/>
</dbReference>
<dbReference type="InterPro" id="IPR002864">
    <property type="entry name" value="Acyl-ACP_thioesterase_NHD"/>
</dbReference>
<evidence type="ECO:0000256" key="3">
    <source>
        <dbReference type="ARBA" id="ARBA00022801"/>
    </source>
</evidence>
<evidence type="ECO:0000256" key="2">
    <source>
        <dbReference type="ARBA" id="ARBA00022516"/>
    </source>
</evidence>
<dbReference type="Gene3D" id="3.10.129.10">
    <property type="entry name" value="Hotdog Thioesterase"/>
    <property type="match status" value="1"/>
</dbReference>
<dbReference type="InterPro" id="IPR045023">
    <property type="entry name" value="FATA/B"/>
</dbReference>
<keyword evidence="3" id="KW-0378">Hydrolase</keyword>
<evidence type="ECO:0000256" key="4">
    <source>
        <dbReference type="ARBA" id="ARBA00022832"/>
    </source>
</evidence>
<keyword evidence="6" id="KW-0443">Lipid metabolism</keyword>
<keyword evidence="7" id="KW-0275">Fatty acid biosynthesis</keyword>
<evidence type="ECO:0000313" key="11">
    <source>
        <dbReference type="Proteomes" id="UP000431264"/>
    </source>
</evidence>
<dbReference type="InterPro" id="IPR029069">
    <property type="entry name" value="HotDog_dom_sf"/>
</dbReference>
<protein>
    <submittedName>
        <fullName evidence="10">Acyl-[acyl-carrier-protein] thioesterase</fullName>
    </submittedName>
</protein>
<evidence type="ECO:0000256" key="7">
    <source>
        <dbReference type="ARBA" id="ARBA00023160"/>
    </source>
</evidence>
<dbReference type="OrthoDB" id="9801517at2"/>
<evidence type="ECO:0000313" key="10">
    <source>
        <dbReference type="EMBL" id="MVO10486.1"/>
    </source>
</evidence>
<reference evidence="11" key="1">
    <citation type="submission" date="2019-05" db="EMBL/GenBank/DDBJ databases">
        <title>Flavobacterium profundi sp. nov., isolated from a deep-sea seamount.</title>
        <authorList>
            <person name="Zhang D.-C."/>
        </authorList>
    </citation>
    <scope>NUCLEOTIDE SEQUENCE [LARGE SCALE GENOMIC DNA]</scope>
    <source>
        <strain evidence="11">TP390</strain>
    </source>
</reference>